<gene>
    <name evidence="2" type="ORF">SAMN05421640_0353</name>
</gene>
<feature type="domain" description="Outer membrane protein beta-barrel" evidence="1">
    <location>
        <begin position="22"/>
        <end position="178"/>
    </location>
</feature>
<name>A0A239EVX7_EKHLU</name>
<dbReference type="OrthoDB" id="978236at2"/>
<dbReference type="AlphaFoldDB" id="A0A239EVX7"/>
<accession>A0A239EVX7</accession>
<protein>
    <submittedName>
        <fullName evidence="2">Outer membrane protein beta-barrel domain-containing protein</fullName>
    </submittedName>
</protein>
<evidence type="ECO:0000313" key="2">
    <source>
        <dbReference type="EMBL" id="SNS48769.1"/>
    </source>
</evidence>
<keyword evidence="3" id="KW-1185">Reference proteome</keyword>
<organism evidence="2 3">
    <name type="scientific">Ekhidna lutea</name>
    <dbReference type="NCBI Taxonomy" id="447679"/>
    <lineage>
        <taxon>Bacteria</taxon>
        <taxon>Pseudomonadati</taxon>
        <taxon>Bacteroidota</taxon>
        <taxon>Cytophagia</taxon>
        <taxon>Cytophagales</taxon>
        <taxon>Reichenbachiellaceae</taxon>
        <taxon>Ekhidna</taxon>
    </lineage>
</organism>
<sequence length="204" mass="22205">MKQFIFSLLLLASIGSLAQIKLGLKLAPIVTANRAKNDAQTVENDGTKMKFSVGLIADQALSDTYYLSTGLVYLPKRAAFRSADNTLEEEYKLQYLQIPATLKLFTNEMAPDLKAFLLIGSGLEIKVFDEAGDPSYDTVESFTPIDIPVILGGGVEFRAGINTTLFGGFSYQRGLVNTVNEAAAGNEDLQILNTIFSIDFGVKF</sequence>
<dbReference type="EMBL" id="FZPD01000001">
    <property type="protein sequence ID" value="SNS48769.1"/>
    <property type="molecule type" value="Genomic_DNA"/>
</dbReference>
<dbReference type="InterPro" id="IPR025665">
    <property type="entry name" value="Beta-barrel_OMP_2"/>
</dbReference>
<evidence type="ECO:0000313" key="3">
    <source>
        <dbReference type="Proteomes" id="UP000198393"/>
    </source>
</evidence>
<reference evidence="2 3" key="1">
    <citation type="submission" date="2017-06" db="EMBL/GenBank/DDBJ databases">
        <authorList>
            <person name="Kim H.J."/>
            <person name="Triplett B.A."/>
        </authorList>
    </citation>
    <scope>NUCLEOTIDE SEQUENCE [LARGE SCALE GENOMIC DNA]</scope>
    <source>
        <strain evidence="2 3">DSM 19307</strain>
    </source>
</reference>
<dbReference type="RefSeq" id="WP_089355127.1">
    <property type="nucleotide sequence ID" value="NZ_FZPD01000001.1"/>
</dbReference>
<evidence type="ECO:0000259" key="1">
    <source>
        <dbReference type="Pfam" id="PF13568"/>
    </source>
</evidence>
<dbReference type="Proteomes" id="UP000198393">
    <property type="component" value="Unassembled WGS sequence"/>
</dbReference>
<proteinExistence type="predicted"/>
<dbReference type="Pfam" id="PF13568">
    <property type="entry name" value="OMP_b-brl_2"/>
    <property type="match status" value="1"/>
</dbReference>